<name>A0AA40JZY2_9PEZI</name>
<accession>A0AA40JZY2</accession>
<reference evidence="1" key="1">
    <citation type="submission" date="2023-06" db="EMBL/GenBank/DDBJ databases">
        <title>Genome-scale phylogeny and comparative genomics of the fungal order Sordariales.</title>
        <authorList>
            <consortium name="Lawrence Berkeley National Laboratory"/>
            <person name="Hensen N."/>
            <person name="Bonometti L."/>
            <person name="Westerberg I."/>
            <person name="Brannstrom I.O."/>
            <person name="Guillou S."/>
            <person name="Cros-Aarteil S."/>
            <person name="Calhoun S."/>
            <person name="Haridas S."/>
            <person name="Kuo A."/>
            <person name="Mondo S."/>
            <person name="Pangilinan J."/>
            <person name="Riley R."/>
            <person name="LaButti K."/>
            <person name="Andreopoulos B."/>
            <person name="Lipzen A."/>
            <person name="Chen C."/>
            <person name="Yanf M."/>
            <person name="Daum C."/>
            <person name="Ng V."/>
            <person name="Clum A."/>
            <person name="Steindorff A."/>
            <person name="Ohm R."/>
            <person name="Martin F."/>
            <person name="Silar P."/>
            <person name="Natvig D."/>
            <person name="Lalanne C."/>
            <person name="Gautier V."/>
            <person name="Ament-velasquez S.L."/>
            <person name="Kruys A."/>
            <person name="Hutchinson M.I."/>
            <person name="Powell A.J."/>
            <person name="Barry K."/>
            <person name="Miller A.N."/>
            <person name="Grigoriev I.V."/>
            <person name="Debuchy R."/>
            <person name="Gladieux P."/>
            <person name="Thoren M.H."/>
            <person name="Johannesson H."/>
        </authorList>
    </citation>
    <scope>NUCLEOTIDE SEQUENCE</scope>
    <source>
        <strain evidence="1">SMH3187-1</strain>
    </source>
</reference>
<protein>
    <submittedName>
        <fullName evidence="1">Uncharacterized protein</fullName>
    </submittedName>
</protein>
<organism evidence="1 2">
    <name type="scientific">Schizothecium vesticola</name>
    <dbReference type="NCBI Taxonomy" id="314040"/>
    <lineage>
        <taxon>Eukaryota</taxon>
        <taxon>Fungi</taxon>
        <taxon>Dikarya</taxon>
        <taxon>Ascomycota</taxon>
        <taxon>Pezizomycotina</taxon>
        <taxon>Sordariomycetes</taxon>
        <taxon>Sordariomycetidae</taxon>
        <taxon>Sordariales</taxon>
        <taxon>Schizotheciaceae</taxon>
        <taxon>Schizothecium</taxon>
    </lineage>
</organism>
<evidence type="ECO:0000313" key="2">
    <source>
        <dbReference type="Proteomes" id="UP001172155"/>
    </source>
</evidence>
<dbReference type="EMBL" id="JAUKUD010000006">
    <property type="protein sequence ID" value="KAK0741030.1"/>
    <property type="molecule type" value="Genomic_DNA"/>
</dbReference>
<gene>
    <name evidence="1" type="ORF">B0T18DRAFT_419282</name>
</gene>
<dbReference type="Proteomes" id="UP001172155">
    <property type="component" value="Unassembled WGS sequence"/>
</dbReference>
<evidence type="ECO:0000313" key="1">
    <source>
        <dbReference type="EMBL" id="KAK0741030.1"/>
    </source>
</evidence>
<sequence>MPPQRSGLRPARKTLPFVPYEDWVPGQSYEEHPPVCMLYIMEWKLTLNKRTAAKQTEDNLVVAPSDFWNEELASKVTDIVQSTGKSYKADATTIAISVNDRSERDITKHFKELQIDWPVVEKQLQGWSHLLRIGKTLRVNVSFNYMENGKTARTSGRGATAIQLAERDTRLDTEQVVSGTPDAWRQVYTVLRYLEPPCDRGPYCWQDSDSKKHYKLMGHHLRNLVKSVQQGCKLERHNDVP</sequence>
<comment type="caution">
    <text evidence="1">The sequence shown here is derived from an EMBL/GenBank/DDBJ whole genome shotgun (WGS) entry which is preliminary data.</text>
</comment>
<keyword evidence="2" id="KW-1185">Reference proteome</keyword>
<proteinExistence type="predicted"/>
<dbReference type="AlphaFoldDB" id="A0AA40JZY2"/>